<feature type="signal peptide" evidence="3">
    <location>
        <begin position="1"/>
        <end position="17"/>
    </location>
</feature>
<keyword evidence="5" id="KW-1185">Reference proteome</keyword>
<evidence type="ECO:0000256" key="3">
    <source>
        <dbReference type="SAM" id="SignalP"/>
    </source>
</evidence>
<sequence length="578" mass="65559">MKKILMLMLALTIVLTAAGCSGGNNGKSANKEEASSSSGNSAEPATNGVNEYGWDVPKDTLKFSFYAGYDDQAEVDKKSPPMAQFYKDKFNVEIKKIVYSIDMNEKLNLMLATGDYPEVITNMDDAMAEKFIAQGRAVDLTDLIEKSAPNIKEKLGKYLNLMKDDEGKIYKLPALWGENPNVAGMDFGIRYDWWKELGSPVYQTPEEYYQALKQIMAKHPTNAAGQKVYALSDNAPAGTNTQGANLYNGMLAAYGFKNGYKVNESTGEFTHWMNTPEGLEIAKYINRFYREGMIDPDFLTNKFEDWQTKVTNERIIGNIGAWWQLWVGGQEAWAEQEKDKYNIEKRFMNVTVKAPGVEKSTELGSNFIGNYRVIITDKAKDPEKIMEWFNWEVSTLGTMITGFGKPDPENVWDIKDGKWIFKDSAMEYANKNTNFHDVRDKKFGAMSFMMIAPAGWIKDERLDPRVTRVSVYDMWPIKEDGSFLDPGVNLSWQNVKGESWDSTLYTVTYKAEDPISNTNATIKDTLISEWAKMITSKTEEDLVSKFNSAQEKLNKLGLHDLEKYNADSYKANVEKFQQ</sequence>
<reference evidence="4 5" key="1">
    <citation type="journal article" date="2023" name="Genome Announc.">
        <title>Pan-Genome Analyses of the Genus Cohnella and Proposal of the Novel Species Cohnella silvisoli sp. nov., Isolated from Forest Soil.</title>
        <authorList>
            <person name="Wang C."/>
            <person name="Mao L."/>
            <person name="Bao G."/>
            <person name="Zhu H."/>
        </authorList>
    </citation>
    <scope>NUCLEOTIDE SEQUENCE [LARGE SCALE GENOMIC DNA]</scope>
    <source>
        <strain evidence="4 5">NL03-T5-1</strain>
    </source>
</reference>
<dbReference type="Gene3D" id="3.40.190.10">
    <property type="entry name" value="Periplasmic binding protein-like II"/>
    <property type="match status" value="2"/>
</dbReference>
<keyword evidence="1 3" id="KW-0732">Signal</keyword>
<dbReference type="PANTHER" id="PTHR43649">
    <property type="entry name" value="ARABINOSE-BINDING PROTEIN-RELATED"/>
    <property type="match status" value="1"/>
</dbReference>
<dbReference type="EMBL" id="JASKHM010000002">
    <property type="protein sequence ID" value="MEQ4481578.1"/>
    <property type="molecule type" value="Genomic_DNA"/>
</dbReference>
<gene>
    <name evidence="4" type="ORF">QJS35_04135</name>
</gene>
<evidence type="ECO:0000313" key="4">
    <source>
        <dbReference type="EMBL" id="MEQ4481578.1"/>
    </source>
</evidence>
<dbReference type="RefSeq" id="WP_232183814.1">
    <property type="nucleotide sequence ID" value="NZ_JAIOAP010000002.1"/>
</dbReference>
<dbReference type="PANTHER" id="PTHR43649:SF33">
    <property type="entry name" value="POLYGALACTURONAN_RHAMNOGALACTURONAN-BINDING PROTEIN YTCQ"/>
    <property type="match status" value="1"/>
</dbReference>
<protein>
    <submittedName>
        <fullName evidence="4">Sugar ABC transporter substrate-binding protein</fullName>
    </submittedName>
</protein>
<accession>A0ABV1KNF4</accession>
<name>A0ABV1KNF4_9BACL</name>
<feature type="region of interest" description="Disordered" evidence="2">
    <location>
        <begin position="25"/>
        <end position="51"/>
    </location>
</feature>
<proteinExistence type="predicted"/>
<evidence type="ECO:0000256" key="2">
    <source>
        <dbReference type="SAM" id="MobiDB-lite"/>
    </source>
</evidence>
<evidence type="ECO:0000256" key="1">
    <source>
        <dbReference type="ARBA" id="ARBA00022729"/>
    </source>
</evidence>
<comment type="caution">
    <text evidence="4">The sequence shown here is derived from an EMBL/GenBank/DDBJ whole genome shotgun (WGS) entry which is preliminary data.</text>
</comment>
<dbReference type="PROSITE" id="PS51257">
    <property type="entry name" value="PROKAR_LIPOPROTEIN"/>
    <property type="match status" value="1"/>
</dbReference>
<dbReference type="InterPro" id="IPR050490">
    <property type="entry name" value="Bact_solute-bd_prot1"/>
</dbReference>
<feature type="chain" id="PRO_5047143366" evidence="3">
    <location>
        <begin position="18"/>
        <end position="578"/>
    </location>
</feature>
<dbReference type="Proteomes" id="UP001493487">
    <property type="component" value="Unassembled WGS sequence"/>
</dbReference>
<organism evidence="4 5">
    <name type="scientific">Cohnella silvisoli</name>
    <dbReference type="NCBI Taxonomy" id="2873699"/>
    <lineage>
        <taxon>Bacteria</taxon>
        <taxon>Bacillati</taxon>
        <taxon>Bacillota</taxon>
        <taxon>Bacilli</taxon>
        <taxon>Bacillales</taxon>
        <taxon>Paenibacillaceae</taxon>
        <taxon>Cohnella</taxon>
    </lineage>
</organism>
<evidence type="ECO:0000313" key="5">
    <source>
        <dbReference type="Proteomes" id="UP001493487"/>
    </source>
</evidence>
<dbReference type="SUPFAM" id="SSF53850">
    <property type="entry name" value="Periplasmic binding protein-like II"/>
    <property type="match status" value="1"/>
</dbReference>